<feature type="transmembrane region" description="Helical" evidence="10">
    <location>
        <begin position="391"/>
        <end position="409"/>
    </location>
</feature>
<feature type="transmembrane region" description="Helical" evidence="10">
    <location>
        <begin position="266"/>
        <end position="287"/>
    </location>
</feature>
<evidence type="ECO:0000256" key="7">
    <source>
        <dbReference type="ARBA" id="ARBA00023173"/>
    </source>
</evidence>
<accession>A0A5R9DUW0</accession>
<evidence type="ECO:0000259" key="11">
    <source>
        <dbReference type="PROSITE" id="PS51202"/>
    </source>
</evidence>
<dbReference type="PANTHER" id="PTHR43427:SF6">
    <property type="entry name" value="CHLORIDE CHANNEL PROTEIN CLC-E"/>
    <property type="match status" value="1"/>
</dbReference>
<dbReference type="GO" id="GO:0005254">
    <property type="term" value="F:chloride channel activity"/>
    <property type="evidence" value="ECO:0007669"/>
    <property type="project" value="UniProtKB-KW"/>
</dbReference>
<feature type="transmembrane region" description="Helical" evidence="10">
    <location>
        <begin position="21"/>
        <end position="44"/>
    </location>
</feature>
<feature type="transmembrane region" description="Helical" evidence="10">
    <location>
        <begin position="332"/>
        <end position="352"/>
    </location>
</feature>
<dbReference type="Gene3D" id="3.30.70.1450">
    <property type="entry name" value="Regulator of K+ conductance, C-terminal domain"/>
    <property type="match status" value="1"/>
</dbReference>
<dbReference type="AlphaFoldDB" id="A0A5R9DUW0"/>
<evidence type="ECO:0000313" key="12">
    <source>
        <dbReference type="EMBL" id="TLQ41251.1"/>
    </source>
</evidence>
<gene>
    <name evidence="12" type="ORF">FEZ33_06430</name>
</gene>
<reference evidence="12 13" key="1">
    <citation type="submission" date="2019-05" db="EMBL/GenBank/DDBJ databases">
        <title>The metagenome of a microbial culture collection derived from dairy environment covers the genomic content of the human microbiome.</title>
        <authorList>
            <person name="Roder T."/>
            <person name="Wuthrich D."/>
            <person name="Sattari Z."/>
            <person name="Von Ah U."/>
            <person name="Bar C."/>
            <person name="Ronchi F."/>
            <person name="Macpherson A.J."/>
            <person name="Ganal-Vonarburg S.C."/>
            <person name="Bruggmann R."/>
            <person name="Vergeres G."/>
        </authorList>
    </citation>
    <scope>NUCLEOTIDE SEQUENCE [LARGE SCALE GENOMIC DNA]</scope>
    <source>
        <strain evidence="12 13">FAM 24227</strain>
    </source>
</reference>
<comment type="caution">
    <text evidence="12">The sequence shown here is derived from an EMBL/GenBank/DDBJ whole genome shotgun (WGS) entry which is preliminary data.</text>
</comment>
<evidence type="ECO:0000256" key="8">
    <source>
        <dbReference type="ARBA" id="ARBA00023214"/>
    </source>
</evidence>
<feature type="transmembrane region" description="Helical" evidence="10">
    <location>
        <begin position="233"/>
        <end position="254"/>
    </location>
</feature>
<dbReference type="Proteomes" id="UP000306420">
    <property type="component" value="Unassembled WGS sequence"/>
</dbReference>
<comment type="subcellular location">
    <subcellularLocation>
        <location evidence="1">Membrane</location>
        <topology evidence="1">Multi-pass membrane protein</topology>
    </subcellularLocation>
</comment>
<evidence type="ECO:0000256" key="10">
    <source>
        <dbReference type="SAM" id="Phobius"/>
    </source>
</evidence>
<dbReference type="SUPFAM" id="SSF81340">
    <property type="entry name" value="Clc chloride channel"/>
    <property type="match status" value="1"/>
</dbReference>
<feature type="transmembrane region" description="Helical" evidence="10">
    <location>
        <begin position="358"/>
        <end position="379"/>
    </location>
</feature>
<evidence type="ECO:0000256" key="5">
    <source>
        <dbReference type="ARBA" id="ARBA00023065"/>
    </source>
</evidence>
<keyword evidence="5" id="KW-0406">Ion transport</keyword>
<dbReference type="InterPro" id="IPR001807">
    <property type="entry name" value="ClC"/>
</dbReference>
<evidence type="ECO:0000256" key="2">
    <source>
        <dbReference type="ARBA" id="ARBA00022448"/>
    </source>
</evidence>
<protein>
    <submittedName>
        <fullName evidence="12">ClC family H(+)/Cl(-) exchange transporter</fullName>
    </submittedName>
</protein>
<keyword evidence="8" id="KW-0868">Chloride</keyword>
<feature type="transmembrane region" description="Helical" evidence="10">
    <location>
        <begin position="299"/>
        <end position="320"/>
    </location>
</feature>
<keyword evidence="7" id="KW-0869">Chloride channel</keyword>
<keyword evidence="9" id="KW-0407">Ion channel</keyword>
<evidence type="ECO:0000256" key="3">
    <source>
        <dbReference type="ARBA" id="ARBA00022692"/>
    </source>
</evidence>
<name>A0A5R9DUW0_9LACT</name>
<dbReference type="PROSITE" id="PS51202">
    <property type="entry name" value="RCK_C"/>
    <property type="match status" value="1"/>
</dbReference>
<dbReference type="InterPro" id="IPR036721">
    <property type="entry name" value="RCK_C_sf"/>
</dbReference>
<dbReference type="Pfam" id="PF00654">
    <property type="entry name" value="Voltage_CLC"/>
    <property type="match status" value="1"/>
</dbReference>
<dbReference type="GO" id="GO:0008324">
    <property type="term" value="F:monoatomic cation transmembrane transporter activity"/>
    <property type="evidence" value="ECO:0007669"/>
    <property type="project" value="InterPro"/>
</dbReference>
<organism evidence="12 13">
    <name type="scientific">Ruoffia tabacinasalis</name>
    <dbReference type="NCBI Taxonomy" id="87458"/>
    <lineage>
        <taxon>Bacteria</taxon>
        <taxon>Bacillati</taxon>
        <taxon>Bacillota</taxon>
        <taxon>Bacilli</taxon>
        <taxon>Lactobacillales</taxon>
        <taxon>Aerococcaceae</taxon>
        <taxon>Ruoffia</taxon>
    </lineage>
</organism>
<dbReference type="InterPro" id="IPR006037">
    <property type="entry name" value="RCK_C"/>
</dbReference>
<keyword evidence="2" id="KW-0813">Transport</keyword>
<sequence>MVKEYKQIPVRESNLAGTNKFKLIFLGLVTGLFSGMLAVAYRFVLAELDTIRDSIYNMPFSINYLWMFLEAFVFGVIVVQLLKWAPLSGGSGIPQIRGELLGRLSMNPGPTLISKFLGGSLANFIGLSLGREGPSIQLGGVTGKIVGKLFKTDKLTSNYLITAGASAGLSAAFNAPIAGTLFTLEEVYGSFSHYLLLPSIIASITANFVSFIFAGKIYSFSFRVNQTIDMNDIGWVVLVGLIAGLVGILFNHFMEWTRRFFAWTRLKPIYLVPLIFMLTVVVGLFSPELLGGGHHLVEHMVAAPISVGMLVFWLIGKLVFTSISYNSGVQGGIFLPVLVLGAISGLLVYHISGLEPVYMVNFIILGMSAVMTAVVRAPIMSIVLVMEMTGSFTHLIMLSFASIIAFIVGEITRTEPIYETLYNNLIQRLTPQKVEESELIVSTFTIGPESPLKNTLISDLNLPTNLLIVEINREGLNLLPKADESIKTLDTVMVLHNVLDTELVHNYFTHED</sequence>
<dbReference type="EMBL" id="VBSP01000018">
    <property type="protein sequence ID" value="TLQ41251.1"/>
    <property type="molecule type" value="Genomic_DNA"/>
</dbReference>
<evidence type="ECO:0000313" key="13">
    <source>
        <dbReference type="Proteomes" id="UP000306420"/>
    </source>
</evidence>
<dbReference type="InterPro" id="IPR014743">
    <property type="entry name" value="Cl-channel_core"/>
</dbReference>
<dbReference type="OrthoDB" id="9812438at2"/>
<dbReference type="PANTHER" id="PTHR43427">
    <property type="entry name" value="CHLORIDE CHANNEL PROTEIN CLC-E"/>
    <property type="match status" value="1"/>
</dbReference>
<dbReference type="GO" id="GO:0034707">
    <property type="term" value="C:chloride channel complex"/>
    <property type="evidence" value="ECO:0007669"/>
    <property type="project" value="UniProtKB-KW"/>
</dbReference>
<feature type="transmembrane region" description="Helical" evidence="10">
    <location>
        <begin position="159"/>
        <end position="182"/>
    </location>
</feature>
<feature type="transmembrane region" description="Helical" evidence="10">
    <location>
        <begin position="194"/>
        <end position="213"/>
    </location>
</feature>
<keyword evidence="6 10" id="KW-0472">Membrane</keyword>
<dbReference type="Gene3D" id="1.10.3080.10">
    <property type="entry name" value="Clc chloride channel"/>
    <property type="match status" value="1"/>
</dbReference>
<feature type="transmembrane region" description="Helical" evidence="10">
    <location>
        <begin position="64"/>
        <end position="82"/>
    </location>
</feature>
<evidence type="ECO:0000256" key="4">
    <source>
        <dbReference type="ARBA" id="ARBA00022989"/>
    </source>
</evidence>
<evidence type="ECO:0000256" key="6">
    <source>
        <dbReference type="ARBA" id="ARBA00023136"/>
    </source>
</evidence>
<proteinExistence type="predicted"/>
<evidence type="ECO:0000256" key="9">
    <source>
        <dbReference type="ARBA" id="ARBA00023303"/>
    </source>
</evidence>
<dbReference type="SUPFAM" id="SSF116726">
    <property type="entry name" value="TrkA C-terminal domain-like"/>
    <property type="match status" value="1"/>
</dbReference>
<feature type="domain" description="RCK C-terminal" evidence="11">
    <location>
        <begin position="429"/>
        <end position="510"/>
    </location>
</feature>
<dbReference type="CDD" id="cd01031">
    <property type="entry name" value="EriC"/>
    <property type="match status" value="1"/>
</dbReference>
<keyword evidence="3 10" id="KW-0812">Transmembrane</keyword>
<evidence type="ECO:0000256" key="1">
    <source>
        <dbReference type="ARBA" id="ARBA00004141"/>
    </source>
</evidence>
<keyword evidence="4 10" id="KW-1133">Transmembrane helix</keyword>
<dbReference type="InterPro" id="IPR050368">
    <property type="entry name" value="ClC-type_chloride_channel"/>
</dbReference>
<dbReference type="GO" id="GO:0006813">
    <property type="term" value="P:potassium ion transport"/>
    <property type="evidence" value="ECO:0007669"/>
    <property type="project" value="InterPro"/>
</dbReference>
<dbReference type="RefSeq" id="WP_138404579.1">
    <property type="nucleotide sequence ID" value="NZ_VBSP01000018.1"/>
</dbReference>
<dbReference type="PRINTS" id="PR00762">
    <property type="entry name" value="CLCHANNEL"/>
</dbReference>